<dbReference type="EMBL" id="HBEJ01006918">
    <property type="protein sequence ID" value="CAD8366800.1"/>
    <property type="molecule type" value="Transcribed_RNA"/>
</dbReference>
<evidence type="ECO:0000313" key="1">
    <source>
        <dbReference type="EMBL" id="CAD8366800.1"/>
    </source>
</evidence>
<accession>A0A7S0AKI2</accession>
<proteinExistence type="predicted"/>
<name>A0A7S0AKI2_9STRA</name>
<protein>
    <submittedName>
        <fullName evidence="1">Uncharacterized protein</fullName>
    </submittedName>
</protein>
<gene>
    <name evidence="1" type="ORF">MPOL1434_LOCUS4097</name>
</gene>
<organism evidence="1">
    <name type="scientific">Minutocellus polymorphus</name>
    <dbReference type="NCBI Taxonomy" id="265543"/>
    <lineage>
        <taxon>Eukaryota</taxon>
        <taxon>Sar</taxon>
        <taxon>Stramenopiles</taxon>
        <taxon>Ochrophyta</taxon>
        <taxon>Bacillariophyta</taxon>
        <taxon>Mediophyceae</taxon>
        <taxon>Cymatosirophycidae</taxon>
        <taxon>Cymatosirales</taxon>
        <taxon>Cymatosiraceae</taxon>
        <taxon>Minutocellus</taxon>
    </lineage>
</organism>
<reference evidence="1" key="1">
    <citation type="submission" date="2021-01" db="EMBL/GenBank/DDBJ databases">
        <authorList>
            <person name="Corre E."/>
            <person name="Pelletier E."/>
            <person name="Niang G."/>
            <person name="Scheremetjew M."/>
            <person name="Finn R."/>
            <person name="Kale V."/>
            <person name="Holt S."/>
            <person name="Cochrane G."/>
            <person name="Meng A."/>
            <person name="Brown T."/>
            <person name="Cohen L."/>
        </authorList>
    </citation>
    <scope>NUCLEOTIDE SEQUENCE</scope>
    <source>
        <strain evidence="1">CCMP3303</strain>
    </source>
</reference>
<sequence length="168" mass="19841">MVNRSANCPRLPRMYWGELIYATPGSGKTFVANKYRDVVDGDDLIVDAITEVSPNFDIGYFNDPRMVIFKYFRYINFSRRLMWKVYDSALDKMKAACSIDDVVLFGTLDLMDEADRIFIEEDTDYVREGFQDKRYREKEEANYSQAPTHQIYEYLDNSLQKVCKQSYY</sequence>
<dbReference type="AlphaFoldDB" id="A0A7S0AKI2"/>